<organism evidence="2 3">
    <name type="scientific">Bradyrhizobium canariense</name>
    <dbReference type="NCBI Taxonomy" id="255045"/>
    <lineage>
        <taxon>Bacteria</taxon>
        <taxon>Pseudomonadati</taxon>
        <taxon>Pseudomonadota</taxon>
        <taxon>Alphaproteobacteria</taxon>
        <taxon>Hyphomicrobiales</taxon>
        <taxon>Nitrobacteraceae</taxon>
        <taxon>Bradyrhizobium</taxon>
    </lineage>
</organism>
<proteinExistence type="predicted"/>
<feature type="region of interest" description="Disordered" evidence="1">
    <location>
        <begin position="19"/>
        <end position="40"/>
    </location>
</feature>
<sequence length="87" mass="8942">MIHQLVIAGSKMATARCFGGTSGGPGASGASPGTTGSFPVRSADQKLWLVDDRMPDARQIRTAITSAASPLRTAETRLKAATKTDPA</sequence>
<protein>
    <submittedName>
        <fullName evidence="2">Uncharacterized protein</fullName>
    </submittedName>
</protein>
<feature type="compositionally biased region" description="Low complexity" evidence="1">
    <location>
        <begin position="28"/>
        <end position="37"/>
    </location>
</feature>
<evidence type="ECO:0000256" key="1">
    <source>
        <dbReference type="SAM" id="MobiDB-lite"/>
    </source>
</evidence>
<comment type="caution">
    <text evidence="2">The sequence shown here is derived from an EMBL/GenBank/DDBJ whole genome shotgun (WGS) entry which is preliminary data.</text>
</comment>
<evidence type="ECO:0000313" key="3">
    <source>
        <dbReference type="Proteomes" id="UP000193553"/>
    </source>
</evidence>
<name>A0A1X3HDV7_9BRAD</name>
<reference evidence="2 3" key="1">
    <citation type="submission" date="2017-03" db="EMBL/GenBank/DDBJ databases">
        <title>Whole genome sequences of fourteen strains of Bradyrhizobium canariense and one strain of Bradyrhizobium japonicum isolated from Lupinus (Papilionoideae: Genisteae) species in Algeria.</title>
        <authorList>
            <person name="Crovadore J."/>
            <person name="Chekireb D."/>
            <person name="Brachmann A."/>
            <person name="Chablais R."/>
            <person name="Cochard B."/>
            <person name="Lefort F."/>
        </authorList>
    </citation>
    <scope>NUCLEOTIDE SEQUENCE [LARGE SCALE GENOMIC DNA]</scope>
    <source>
        <strain evidence="2 3">UBMA195</strain>
    </source>
</reference>
<gene>
    <name evidence="2" type="ORF">BSZ18_04805</name>
</gene>
<accession>A0A1X3HDV7</accession>
<dbReference type="AlphaFoldDB" id="A0A1X3HDV7"/>
<evidence type="ECO:0000313" key="2">
    <source>
        <dbReference type="EMBL" id="OSJ17206.1"/>
    </source>
</evidence>
<dbReference type="Proteomes" id="UP000193553">
    <property type="component" value="Unassembled WGS sequence"/>
</dbReference>
<dbReference type="EMBL" id="NAFI01000144">
    <property type="protein sequence ID" value="OSJ17206.1"/>
    <property type="molecule type" value="Genomic_DNA"/>
</dbReference>